<reference evidence="1" key="1">
    <citation type="journal article" date="2014" name="Front. Microbiol.">
        <title>High frequency of phylogenetically diverse reductive dehalogenase-homologous genes in deep subseafloor sedimentary metagenomes.</title>
        <authorList>
            <person name="Kawai M."/>
            <person name="Futagami T."/>
            <person name="Toyoda A."/>
            <person name="Takaki Y."/>
            <person name="Nishi S."/>
            <person name="Hori S."/>
            <person name="Arai W."/>
            <person name="Tsubouchi T."/>
            <person name="Morono Y."/>
            <person name="Uchiyama I."/>
            <person name="Ito T."/>
            <person name="Fujiyama A."/>
            <person name="Inagaki F."/>
            <person name="Takami H."/>
        </authorList>
    </citation>
    <scope>NUCLEOTIDE SEQUENCE</scope>
    <source>
        <strain evidence="1">Expedition CK06-06</strain>
    </source>
</reference>
<gene>
    <name evidence="1" type="ORF">S06H3_29227</name>
</gene>
<protein>
    <submittedName>
        <fullName evidence="1">Uncharacterized protein</fullName>
    </submittedName>
</protein>
<accession>X1LL60</accession>
<dbReference type="AlphaFoldDB" id="X1LL60"/>
<comment type="caution">
    <text evidence="1">The sequence shown here is derived from an EMBL/GenBank/DDBJ whole genome shotgun (WGS) entry which is preliminary data.</text>
</comment>
<proteinExistence type="predicted"/>
<evidence type="ECO:0000313" key="1">
    <source>
        <dbReference type="EMBL" id="GAI19823.1"/>
    </source>
</evidence>
<dbReference type="EMBL" id="BARV01017112">
    <property type="protein sequence ID" value="GAI19823.1"/>
    <property type="molecule type" value="Genomic_DNA"/>
</dbReference>
<organism evidence="1">
    <name type="scientific">marine sediment metagenome</name>
    <dbReference type="NCBI Taxonomy" id="412755"/>
    <lineage>
        <taxon>unclassified sequences</taxon>
        <taxon>metagenomes</taxon>
        <taxon>ecological metagenomes</taxon>
    </lineage>
</organism>
<name>X1LL60_9ZZZZ</name>
<sequence length="80" mass="9691">MRSLLNCEGRKVVEEFLDGEFEEGDWEIPEDISKDDLVEAFCQYTEDDYYEWLKDNFKSFFDGGPDWDWIREKIKANEKH</sequence>